<dbReference type="InterPro" id="IPR016181">
    <property type="entry name" value="Acyl_CoA_acyltransferase"/>
</dbReference>
<dbReference type="Pfam" id="PF13302">
    <property type="entry name" value="Acetyltransf_3"/>
    <property type="match status" value="1"/>
</dbReference>
<dbReference type="AlphaFoldDB" id="A0A6I2L9R7"/>
<proteinExistence type="predicted"/>
<dbReference type="SUPFAM" id="SSF55729">
    <property type="entry name" value="Acyl-CoA N-acyltransferases (Nat)"/>
    <property type="match status" value="1"/>
</dbReference>
<keyword evidence="3" id="KW-1185">Reference proteome</keyword>
<evidence type="ECO:0000313" key="2">
    <source>
        <dbReference type="EMBL" id="MRW94778.1"/>
    </source>
</evidence>
<gene>
    <name evidence="2" type="ORF">GJ699_32920</name>
</gene>
<evidence type="ECO:0000259" key="1">
    <source>
        <dbReference type="Pfam" id="PF13302"/>
    </source>
</evidence>
<feature type="domain" description="N-acetyltransferase" evidence="1">
    <location>
        <begin position="22"/>
        <end position="158"/>
    </location>
</feature>
<protein>
    <submittedName>
        <fullName evidence="2">GNAT family N-acetyltransferase</fullName>
    </submittedName>
</protein>
<accession>A0A6I2L9R7</accession>
<name>A0A6I2L9R7_9BURK</name>
<organism evidence="2 3">
    <name type="scientific">Duganella guangzhouensis</name>
    <dbReference type="NCBI Taxonomy" id="2666084"/>
    <lineage>
        <taxon>Bacteria</taxon>
        <taxon>Pseudomonadati</taxon>
        <taxon>Pseudomonadota</taxon>
        <taxon>Betaproteobacteria</taxon>
        <taxon>Burkholderiales</taxon>
        <taxon>Oxalobacteraceae</taxon>
        <taxon>Telluria group</taxon>
        <taxon>Duganella</taxon>
    </lineage>
</organism>
<reference evidence="2 3" key="1">
    <citation type="submission" date="2019-11" db="EMBL/GenBank/DDBJ databases">
        <title>Novel species isolated from a subtropical stream in China.</title>
        <authorList>
            <person name="Lu H."/>
        </authorList>
    </citation>
    <scope>NUCLEOTIDE SEQUENCE [LARGE SCALE GENOMIC DNA]</scope>
    <source>
        <strain evidence="2 3">FT80W</strain>
    </source>
</reference>
<dbReference type="Proteomes" id="UP000433309">
    <property type="component" value="Unassembled WGS sequence"/>
</dbReference>
<dbReference type="RefSeq" id="WP_154383648.1">
    <property type="nucleotide sequence ID" value="NZ_WKJK01000037.1"/>
</dbReference>
<dbReference type="GO" id="GO:0016747">
    <property type="term" value="F:acyltransferase activity, transferring groups other than amino-acyl groups"/>
    <property type="evidence" value="ECO:0007669"/>
    <property type="project" value="InterPro"/>
</dbReference>
<evidence type="ECO:0000313" key="3">
    <source>
        <dbReference type="Proteomes" id="UP000433309"/>
    </source>
</evidence>
<dbReference type="PANTHER" id="PTHR43610">
    <property type="entry name" value="BLL6696 PROTEIN"/>
    <property type="match status" value="1"/>
</dbReference>
<dbReference type="PANTHER" id="PTHR43610:SF1">
    <property type="entry name" value="N-ACETYLTRANSFERASE DOMAIN-CONTAINING PROTEIN"/>
    <property type="match status" value="1"/>
</dbReference>
<comment type="caution">
    <text evidence="2">The sequence shown here is derived from an EMBL/GenBank/DDBJ whole genome shotgun (WGS) entry which is preliminary data.</text>
</comment>
<dbReference type="Gene3D" id="3.40.630.30">
    <property type="match status" value="1"/>
</dbReference>
<dbReference type="InterPro" id="IPR000182">
    <property type="entry name" value="GNAT_dom"/>
</dbReference>
<keyword evidence="2" id="KW-0808">Transferase</keyword>
<dbReference type="EMBL" id="WKJK01000037">
    <property type="protein sequence ID" value="MRW94778.1"/>
    <property type="molecule type" value="Genomic_DNA"/>
</dbReference>
<sequence length="204" mass="22687">MSAAFASFDTPLPVTLELHGVRLEPLGPHHADGLRAAASDGQLWQLRVTSVPEPHEVDAYIFKAIEQRPTRLAFAVIDVGSGAVIGTTSYHDIVPAIARLEIGYTWYAQRWQRTHVNTTCKLLLLTHAFETLGAALVGWRTDNYNFASQAAIERLGAKKDGVLRHHALRRDGTVRDTVMYSMAAGEWPEARAHLRYQLARHGVR</sequence>